<feature type="transmembrane region" description="Helical" evidence="1">
    <location>
        <begin position="206"/>
        <end position="224"/>
    </location>
</feature>
<dbReference type="Proteomes" id="UP001231109">
    <property type="component" value="Unassembled WGS sequence"/>
</dbReference>
<sequence length="245" mass="27712">MMIKHMNSLQKLPLLLLMYIAAMLLLDAGGGDVWLAAKLYNLQGQQWLLQDHWLTEQVLHKGARTLNYVFCSVVLLLTLYRLVHYKKYPAKARRYAALSLSLIFSFALVAYLKSITNIACPWDLAMFGGTEPYYHLLQARPANLLHIQCFPTGHASVGYAWVALYFFIKQTASRWRYAGLAAGVFTGVVLGINQQIRGAHFLSHDVTTLLLCLLCAKICFMLFAPTRRPVEETASQIHFGRTENT</sequence>
<evidence type="ECO:0000259" key="2">
    <source>
        <dbReference type="Pfam" id="PF01569"/>
    </source>
</evidence>
<reference evidence="3 4" key="1">
    <citation type="submission" date="2022-11" db="EMBL/GenBank/DDBJ databases">
        <title>Viruses from the air-sea interface of a natural surface slick.</title>
        <authorList>
            <person name="Rahlff J."/>
            <person name="Holmfeldt K."/>
        </authorList>
    </citation>
    <scope>NUCLEOTIDE SEQUENCE [LARGE SCALE GENOMIC DNA]</scope>
    <source>
        <strain evidence="3 4">SMS4</strain>
    </source>
</reference>
<organism evidence="3 4">
    <name type="scientific">Rheinheimera baltica</name>
    <dbReference type="NCBI Taxonomy" id="67576"/>
    <lineage>
        <taxon>Bacteria</taxon>
        <taxon>Pseudomonadati</taxon>
        <taxon>Pseudomonadota</taxon>
        <taxon>Gammaproteobacteria</taxon>
        <taxon>Chromatiales</taxon>
        <taxon>Chromatiaceae</taxon>
        <taxon>Rheinheimera</taxon>
    </lineage>
</organism>
<dbReference type="CDD" id="cd03396">
    <property type="entry name" value="PAP2_like_6"/>
    <property type="match status" value="1"/>
</dbReference>
<keyword evidence="1" id="KW-0812">Transmembrane</keyword>
<evidence type="ECO:0000256" key="1">
    <source>
        <dbReference type="SAM" id="Phobius"/>
    </source>
</evidence>
<comment type="caution">
    <text evidence="3">The sequence shown here is derived from an EMBL/GenBank/DDBJ whole genome shotgun (WGS) entry which is preliminary data.</text>
</comment>
<feature type="domain" description="Phosphatidic acid phosphatase type 2/haloperoxidase" evidence="2">
    <location>
        <begin position="95"/>
        <end position="223"/>
    </location>
</feature>
<keyword evidence="4" id="KW-1185">Reference proteome</keyword>
<accession>A0ABT9I569</accession>
<proteinExistence type="predicted"/>
<feature type="transmembrane region" description="Helical" evidence="1">
    <location>
        <begin position="175"/>
        <end position="194"/>
    </location>
</feature>
<dbReference type="Pfam" id="PF01569">
    <property type="entry name" value="PAP2"/>
    <property type="match status" value="1"/>
</dbReference>
<dbReference type="InterPro" id="IPR036938">
    <property type="entry name" value="PAP2/HPO_sf"/>
</dbReference>
<evidence type="ECO:0000313" key="4">
    <source>
        <dbReference type="Proteomes" id="UP001231109"/>
    </source>
</evidence>
<feature type="transmembrane region" description="Helical" evidence="1">
    <location>
        <begin position="145"/>
        <end position="168"/>
    </location>
</feature>
<keyword evidence="1" id="KW-0472">Membrane</keyword>
<evidence type="ECO:0000313" key="3">
    <source>
        <dbReference type="EMBL" id="MDP5138535.1"/>
    </source>
</evidence>
<keyword evidence="1" id="KW-1133">Transmembrane helix</keyword>
<dbReference type="EMBL" id="JAPJDZ010000191">
    <property type="protein sequence ID" value="MDP5138535.1"/>
    <property type="molecule type" value="Genomic_DNA"/>
</dbReference>
<gene>
    <name evidence="3" type="ORF">ORJ04_21540</name>
</gene>
<feature type="transmembrane region" description="Helical" evidence="1">
    <location>
        <begin position="95"/>
        <end position="112"/>
    </location>
</feature>
<name>A0ABT9I569_9GAMM</name>
<dbReference type="RefSeq" id="WP_305977653.1">
    <property type="nucleotide sequence ID" value="NZ_JAPJDZ010000191.1"/>
</dbReference>
<feature type="transmembrane region" description="Helical" evidence="1">
    <location>
        <begin position="65"/>
        <end position="83"/>
    </location>
</feature>
<protein>
    <recommendedName>
        <fullName evidence="2">Phosphatidic acid phosphatase type 2/haloperoxidase domain-containing protein</fullName>
    </recommendedName>
</protein>
<dbReference type="SUPFAM" id="SSF48317">
    <property type="entry name" value="Acid phosphatase/Vanadium-dependent haloperoxidase"/>
    <property type="match status" value="1"/>
</dbReference>
<dbReference type="InterPro" id="IPR000326">
    <property type="entry name" value="PAP2/HPO"/>
</dbReference>